<gene>
    <name evidence="2" type="ORF">GCM10011489_24520</name>
</gene>
<dbReference type="InterPro" id="IPR013813">
    <property type="entry name" value="Endoribo_LPSP/chorism_mut-like"/>
</dbReference>
<reference evidence="2" key="2">
    <citation type="submission" date="2020-09" db="EMBL/GenBank/DDBJ databases">
        <authorList>
            <person name="Sun Q."/>
            <person name="Zhou Y."/>
        </authorList>
    </citation>
    <scope>NUCLEOTIDE SEQUENCE</scope>
    <source>
        <strain evidence="2">CGMCC 1.12827</strain>
    </source>
</reference>
<evidence type="ECO:0000313" key="3">
    <source>
        <dbReference type="Proteomes" id="UP000621454"/>
    </source>
</evidence>
<protein>
    <submittedName>
        <fullName evidence="2">LysR family transcriptional regulator</fullName>
    </submittedName>
</protein>
<dbReference type="AlphaFoldDB" id="A0A916T8E6"/>
<feature type="domain" description="Endoribonuclease L-PSP/chorismate mutase-like" evidence="1">
    <location>
        <begin position="6"/>
        <end position="152"/>
    </location>
</feature>
<proteinExistence type="predicted"/>
<organism evidence="2 3">
    <name type="scientific">Gordonia jinhuaensis</name>
    <dbReference type="NCBI Taxonomy" id="1517702"/>
    <lineage>
        <taxon>Bacteria</taxon>
        <taxon>Bacillati</taxon>
        <taxon>Actinomycetota</taxon>
        <taxon>Actinomycetes</taxon>
        <taxon>Mycobacteriales</taxon>
        <taxon>Gordoniaceae</taxon>
        <taxon>Gordonia</taxon>
    </lineage>
</organism>
<dbReference type="SUPFAM" id="SSF55298">
    <property type="entry name" value="YjgF-like"/>
    <property type="match status" value="1"/>
</dbReference>
<evidence type="ECO:0000313" key="2">
    <source>
        <dbReference type="EMBL" id="GGB35579.1"/>
    </source>
</evidence>
<dbReference type="EMBL" id="BMGC01000017">
    <property type="protein sequence ID" value="GGB35579.1"/>
    <property type="molecule type" value="Genomic_DNA"/>
</dbReference>
<comment type="caution">
    <text evidence="2">The sequence shown here is derived from an EMBL/GenBank/DDBJ whole genome shotgun (WGS) entry which is preliminary data.</text>
</comment>
<sequence length="154" mass="15757">MTWSERLKELGIELPAVAAPVASYVPAVQTGNLVYTSGQLPFHQGGLAVAGKVCEGAEGVVKPDVATKAARQCILNALAAVDSLVGIDSIKRIVKVTGFVASAVGFTGQPQVINGASDLLDEIFGEAGKHARSAVGVAELPLGAPVEVELIVEI</sequence>
<dbReference type="PANTHER" id="PTHR43760:SF1">
    <property type="entry name" value="ENDORIBONUCLEASE L-PSP_CHORISMATE MUTASE-LIKE DOMAIN-CONTAINING PROTEIN"/>
    <property type="match status" value="1"/>
</dbReference>
<name>A0A916T8E6_9ACTN</name>
<evidence type="ECO:0000259" key="1">
    <source>
        <dbReference type="Pfam" id="PF14588"/>
    </source>
</evidence>
<dbReference type="Pfam" id="PF14588">
    <property type="entry name" value="YjgF_endoribonc"/>
    <property type="match status" value="1"/>
</dbReference>
<dbReference type="Gene3D" id="3.30.1330.40">
    <property type="entry name" value="RutC-like"/>
    <property type="match status" value="1"/>
</dbReference>
<reference evidence="2" key="1">
    <citation type="journal article" date="2014" name="Int. J. Syst. Evol. Microbiol.">
        <title>Complete genome sequence of Corynebacterium casei LMG S-19264T (=DSM 44701T), isolated from a smear-ripened cheese.</title>
        <authorList>
            <consortium name="US DOE Joint Genome Institute (JGI-PGF)"/>
            <person name="Walter F."/>
            <person name="Albersmeier A."/>
            <person name="Kalinowski J."/>
            <person name="Ruckert C."/>
        </authorList>
    </citation>
    <scope>NUCLEOTIDE SEQUENCE</scope>
    <source>
        <strain evidence="2">CGMCC 1.12827</strain>
    </source>
</reference>
<dbReference type="PANTHER" id="PTHR43760">
    <property type="entry name" value="ENDORIBONUCLEASE-RELATED"/>
    <property type="match status" value="1"/>
</dbReference>
<dbReference type="InterPro" id="IPR035959">
    <property type="entry name" value="RutC-like_sf"/>
</dbReference>
<keyword evidence="3" id="KW-1185">Reference proteome</keyword>
<dbReference type="RefSeq" id="WP_188586881.1">
    <property type="nucleotide sequence ID" value="NZ_BMGC01000017.1"/>
</dbReference>
<accession>A0A916T8E6</accession>
<dbReference type="Proteomes" id="UP000621454">
    <property type="component" value="Unassembled WGS sequence"/>
</dbReference>
<dbReference type="CDD" id="cd02199">
    <property type="entry name" value="YjgF_YER057c_UK114_like_1"/>
    <property type="match status" value="1"/>
</dbReference>